<dbReference type="PANTHER" id="PTHR12356:SF3">
    <property type="entry name" value="NUCLEAR MIGRATION PROTEIN NUDC"/>
    <property type="match status" value="1"/>
</dbReference>
<dbReference type="InterPro" id="IPR008978">
    <property type="entry name" value="HSP20-like_chaperone"/>
</dbReference>
<dbReference type="STRING" id="56484.A0A1Y2FNN0"/>
<comment type="function">
    <text evidence="3">Required for nuclear movement. May interact between microtubules and nuclei and/or may be involved in the generation of force used to move nuclei during interphase.</text>
</comment>
<evidence type="ECO:0000259" key="5">
    <source>
        <dbReference type="PROSITE" id="PS51203"/>
    </source>
</evidence>
<dbReference type="PANTHER" id="PTHR12356">
    <property type="entry name" value="NUCLEAR MOVEMENT PROTEIN NUDC"/>
    <property type="match status" value="1"/>
</dbReference>
<dbReference type="Proteomes" id="UP000193685">
    <property type="component" value="Unassembled WGS sequence"/>
</dbReference>
<keyword evidence="7" id="KW-1185">Reference proteome</keyword>
<evidence type="ECO:0000313" key="6">
    <source>
        <dbReference type="EMBL" id="ORY84826.1"/>
    </source>
</evidence>
<proteinExistence type="predicted"/>
<reference evidence="6 7" key="1">
    <citation type="submission" date="2016-07" db="EMBL/GenBank/DDBJ databases">
        <title>Pervasive Adenine N6-methylation of Active Genes in Fungi.</title>
        <authorList>
            <consortium name="DOE Joint Genome Institute"/>
            <person name="Mondo S.J."/>
            <person name="Dannebaum R.O."/>
            <person name="Kuo R.C."/>
            <person name="Labutti K."/>
            <person name="Haridas S."/>
            <person name="Kuo A."/>
            <person name="Salamov A."/>
            <person name="Ahrendt S.R."/>
            <person name="Lipzen A."/>
            <person name="Sullivan W."/>
            <person name="Andreopoulos W.B."/>
            <person name="Clum A."/>
            <person name="Lindquist E."/>
            <person name="Daum C."/>
            <person name="Ramamoorthy G.K."/>
            <person name="Gryganskyi A."/>
            <person name="Culley D."/>
            <person name="Magnuson J.K."/>
            <person name="James T.Y."/>
            <person name="O'Malley M.A."/>
            <person name="Stajich J.E."/>
            <person name="Spatafora J.W."/>
            <person name="Visel A."/>
            <person name="Grigoriev I.V."/>
        </authorList>
    </citation>
    <scope>NUCLEOTIDE SEQUENCE [LARGE SCALE GENOMIC DNA]</scope>
    <source>
        <strain evidence="6 7">12-1054</strain>
    </source>
</reference>
<sequence length="175" mass="19738">MSEIAQGAVHTVELDGCTYSWSQTLKEVSITVPVPQGTRGKDLDIQILPSKLSVKLKGQVLFSGSLAKDVKVDDSTWTIDSQREVQIHLEKLNGTSWWECVIQGHAKIDTTKIQPENSKLEDLDGDTRAMVEKMMFDQRQKEMGKPSSDDLKKQDMLAKFQREHPEMDFSKAKMG</sequence>
<dbReference type="Gene3D" id="2.60.40.790">
    <property type="match status" value="1"/>
</dbReference>
<organism evidence="6 7">
    <name type="scientific">Protomyces lactucae-debilis</name>
    <dbReference type="NCBI Taxonomy" id="2754530"/>
    <lineage>
        <taxon>Eukaryota</taxon>
        <taxon>Fungi</taxon>
        <taxon>Dikarya</taxon>
        <taxon>Ascomycota</taxon>
        <taxon>Taphrinomycotina</taxon>
        <taxon>Taphrinomycetes</taxon>
        <taxon>Taphrinales</taxon>
        <taxon>Protomycetaceae</taxon>
        <taxon>Protomyces</taxon>
    </lineage>
</organism>
<keyword evidence="2" id="KW-0963">Cytoplasm</keyword>
<gene>
    <name evidence="6" type="ORF">BCR37DRAFT_355706</name>
</gene>
<evidence type="ECO:0000256" key="4">
    <source>
        <dbReference type="ARBA" id="ARBA00068398"/>
    </source>
</evidence>
<dbReference type="GO" id="GO:0006457">
    <property type="term" value="P:protein folding"/>
    <property type="evidence" value="ECO:0007669"/>
    <property type="project" value="TreeGrafter"/>
</dbReference>
<dbReference type="Pfam" id="PF04969">
    <property type="entry name" value="CS"/>
    <property type="match status" value="1"/>
</dbReference>
<accession>A0A1Y2FNN0</accession>
<dbReference type="InterPro" id="IPR007052">
    <property type="entry name" value="CS_dom"/>
</dbReference>
<dbReference type="AlphaFoldDB" id="A0A1Y2FNN0"/>
<dbReference type="InterPro" id="IPR037898">
    <property type="entry name" value="NudC_fam"/>
</dbReference>
<evidence type="ECO:0000256" key="2">
    <source>
        <dbReference type="ARBA" id="ARBA00022490"/>
    </source>
</evidence>
<feature type="domain" description="CS" evidence="5">
    <location>
        <begin position="14"/>
        <end position="102"/>
    </location>
</feature>
<evidence type="ECO:0000256" key="3">
    <source>
        <dbReference type="ARBA" id="ARBA00059400"/>
    </source>
</evidence>
<comment type="subcellular location">
    <subcellularLocation>
        <location evidence="1">Cytoplasm</location>
    </subcellularLocation>
</comment>
<dbReference type="OMA" id="RQKEMGG"/>
<dbReference type="GeneID" id="63784789"/>
<dbReference type="OrthoDB" id="416217at2759"/>
<dbReference type="SUPFAM" id="SSF49764">
    <property type="entry name" value="HSP20-like chaperones"/>
    <property type="match status" value="1"/>
</dbReference>
<dbReference type="RefSeq" id="XP_040726609.1">
    <property type="nucleotide sequence ID" value="XM_040868190.1"/>
</dbReference>
<dbReference type="PROSITE" id="PS51203">
    <property type="entry name" value="CS"/>
    <property type="match status" value="1"/>
</dbReference>
<dbReference type="CDD" id="cd06467">
    <property type="entry name" value="p23_NUDC_like"/>
    <property type="match status" value="1"/>
</dbReference>
<protein>
    <recommendedName>
        <fullName evidence="4">Nuclear movement protein nudC</fullName>
    </recommendedName>
</protein>
<dbReference type="GO" id="GO:0005737">
    <property type="term" value="C:cytoplasm"/>
    <property type="evidence" value="ECO:0007669"/>
    <property type="project" value="UniProtKB-SubCell"/>
</dbReference>
<dbReference type="FunFam" id="2.60.40.790:FF:000001">
    <property type="entry name" value="Nuclear migration protein nudC"/>
    <property type="match status" value="1"/>
</dbReference>
<dbReference type="EMBL" id="MCFI01000005">
    <property type="protein sequence ID" value="ORY84826.1"/>
    <property type="molecule type" value="Genomic_DNA"/>
</dbReference>
<evidence type="ECO:0000313" key="7">
    <source>
        <dbReference type="Proteomes" id="UP000193685"/>
    </source>
</evidence>
<name>A0A1Y2FNN0_PROLT</name>
<dbReference type="GO" id="GO:0051082">
    <property type="term" value="F:unfolded protein binding"/>
    <property type="evidence" value="ECO:0007669"/>
    <property type="project" value="TreeGrafter"/>
</dbReference>
<evidence type="ECO:0000256" key="1">
    <source>
        <dbReference type="ARBA" id="ARBA00004496"/>
    </source>
</evidence>
<comment type="caution">
    <text evidence="6">The sequence shown here is derived from an EMBL/GenBank/DDBJ whole genome shotgun (WGS) entry which is preliminary data.</text>
</comment>